<evidence type="ECO:0000256" key="1">
    <source>
        <dbReference type="ARBA" id="ARBA00022676"/>
    </source>
</evidence>
<dbReference type="Pfam" id="PF01075">
    <property type="entry name" value="Glyco_transf_9"/>
    <property type="match status" value="1"/>
</dbReference>
<sequence length="397" mass="45189">MALPQSHNADNLKEEASKASLSSVRNTDNTKAKIKILVIQQKMIGDVLASTIICEALRKKYPFSNISYLVNSNTKPVVIGNPHIDTIIEFKPEFKESKTAFFKFLKHIRGQRYDLVIDAYGKLESNLISLFSGADEKISYYKWYTSFLYNETIKPSAKALTNAGLALENRLRLIYPEYVIASKIIRPKIYVTEEEKLEAKNFLSQNGIDLNKPIIMIGVLGSEKIKTLPAAYMAKIIDQIAVITEGSILFNYIPNQLEEAQEIYDKTAADTKEQIHFDVYAKGLRSFIAVLSQCDLLVGNEGGAVNMAKALDIPTFTFFSPWIIKSAWNMFEDGTQHDSVHLNDFKPQLFENKSIKELKEQALDLYKEFSPELYKEKLNAFLQKFNTRFSLSQRESE</sequence>
<dbReference type="SUPFAM" id="SSF53756">
    <property type="entry name" value="UDP-Glycosyltransferase/glycogen phosphorylase"/>
    <property type="match status" value="1"/>
</dbReference>
<evidence type="ECO:0000256" key="2">
    <source>
        <dbReference type="ARBA" id="ARBA00022679"/>
    </source>
</evidence>
<protein>
    <submittedName>
        <fullName evidence="4">Heptosyltransferase-2</fullName>
    </submittedName>
</protein>
<accession>A0A4V2F7M6</accession>
<dbReference type="PANTHER" id="PTHR30160">
    <property type="entry name" value="TETRAACYLDISACCHARIDE 4'-KINASE-RELATED"/>
    <property type="match status" value="1"/>
</dbReference>
<dbReference type="OrthoDB" id="9772349at2"/>
<gene>
    <name evidence="4" type="ORF">EV197_1586</name>
</gene>
<feature type="region of interest" description="Disordered" evidence="3">
    <location>
        <begin position="1"/>
        <end position="24"/>
    </location>
</feature>
<dbReference type="CDD" id="cd03789">
    <property type="entry name" value="GT9_LPS_heptosyltransferase"/>
    <property type="match status" value="1"/>
</dbReference>
<dbReference type="PANTHER" id="PTHR30160:SF7">
    <property type="entry name" value="ADP-HEPTOSE--LPS HEPTOSYLTRANSFERASE 2"/>
    <property type="match status" value="1"/>
</dbReference>
<organism evidence="4 5">
    <name type="scientific">Aquimarina brevivitae</name>
    <dbReference type="NCBI Taxonomy" id="323412"/>
    <lineage>
        <taxon>Bacteria</taxon>
        <taxon>Pseudomonadati</taxon>
        <taxon>Bacteroidota</taxon>
        <taxon>Flavobacteriia</taxon>
        <taxon>Flavobacteriales</taxon>
        <taxon>Flavobacteriaceae</taxon>
        <taxon>Aquimarina</taxon>
    </lineage>
</organism>
<reference evidence="4 5" key="1">
    <citation type="submission" date="2019-02" db="EMBL/GenBank/DDBJ databases">
        <title>Genomic Encyclopedia of Type Strains, Phase IV (KMG-IV): sequencing the most valuable type-strain genomes for metagenomic binning, comparative biology and taxonomic classification.</title>
        <authorList>
            <person name="Goeker M."/>
        </authorList>
    </citation>
    <scope>NUCLEOTIDE SEQUENCE [LARGE SCALE GENOMIC DNA]</scope>
    <source>
        <strain evidence="4 5">DSM 17196</strain>
    </source>
</reference>
<comment type="caution">
    <text evidence="4">The sequence shown here is derived from an EMBL/GenBank/DDBJ whole genome shotgun (WGS) entry which is preliminary data.</text>
</comment>
<dbReference type="Proteomes" id="UP000292262">
    <property type="component" value="Unassembled WGS sequence"/>
</dbReference>
<keyword evidence="1" id="KW-0328">Glycosyltransferase</keyword>
<dbReference type="InterPro" id="IPR051199">
    <property type="entry name" value="LPS_LOS_Heptosyltrfase"/>
</dbReference>
<dbReference type="EMBL" id="SGXE01000001">
    <property type="protein sequence ID" value="RZT00350.1"/>
    <property type="molecule type" value="Genomic_DNA"/>
</dbReference>
<dbReference type="GO" id="GO:0008713">
    <property type="term" value="F:ADP-heptose-lipopolysaccharide heptosyltransferase activity"/>
    <property type="evidence" value="ECO:0007669"/>
    <property type="project" value="TreeGrafter"/>
</dbReference>
<keyword evidence="5" id="KW-1185">Reference proteome</keyword>
<evidence type="ECO:0000256" key="3">
    <source>
        <dbReference type="SAM" id="MobiDB-lite"/>
    </source>
</evidence>
<dbReference type="AlphaFoldDB" id="A0A4V2F7M6"/>
<dbReference type="InterPro" id="IPR002201">
    <property type="entry name" value="Glyco_trans_9"/>
</dbReference>
<dbReference type="Gene3D" id="3.40.50.2000">
    <property type="entry name" value="Glycogen Phosphorylase B"/>
    <property type="match status" value="2"/>
</dbReference>
<evidence type="ECO:0000313" key="5">
    <source>
        <dbReference type="Proteomes" id="UP000292262"/>
    </source>
</evidence>
<dbReference type="GO" id="GO:0009244">
    <property type="term" value="P:lipopolysaccharide core region biosynthetic process"/>
    <property type="evidence" value="ECO:0007669"/>
    <property type="project" value="TreeGrafter"/>
</dbReference>
<dbReference type="GO" id="GO:0005829">
    <property type="term" value="C:cytosol"/>
    <property type="evidence" value="ECO:0007669"/>
    <property type="project" value="TreeGrafter"/>
</dbReference>
<dbReference type="RefSeq" id="WP_130286128.1">
    <property type="nucleotide sequence ID" value="NZ_SGXE01000001.1"/>
</dbReference>
<name>A0A4V2F7M6_9FLAO</name>
<proteinExistence type="predicted"/>
<keyword evidence="2 4" id="KW-0808">Transferase</keyword>
<evidence type="ECO:0000313" key="4">
    <source>
        <dbReference type="EMBL" id="RZT00350.1"/>
    </source>
</evidence>